<name>A0ACC3S7F4_9PEZI</name>
<comment type="caution">
    <text evidence="1">The sequence shown here is derived from an EMBL/GenBank/DDBJ whole genome shotgun (WGS) entry which is preliminary data.</text>
</comment>
<gene>
    <name evidence="1" type="primary">MED6</name>
    <name evidence="1" type="ORF">M8818_006050</name>
</gene>
<evidence type="ECO:0000313" key="2">
    <source>
        <dbReference type="Proteomes" id="UP001320706"/>
    </source>
</evidence>
<sequence>MSRGGLRHLSRNFVHLGSFRDGVDVSGRRYPHLISALQLGFSCHLAAAAVTSRRQLRLWKWLYTICAGHSQTAGQFTERLQLPTSPRPKPCNMAKTYNNSPLDELQFRRPEVIAYWQGVHANSVHPIIRESPFFDHTSKNGLLWGQAERDMRLWQMVMNREAFETQLRSMNGVEYMIVGEPQPVEPGSTEDTGIWVIRKQDRRKRPNGNDEITVLGTYYLVGENMYQAPSVYDIVGNHLLSISTSLSKFINKASPLPLFTPAIGHTYYPPAPPKQTAGASQQALSQTSREGSLAPSDAVITQQSRAGSVVPGSRSAATEISSQATDPRDTYALYESFDAMLRYGDEYMDENPLRGEPGNFVFSSTQDRVRARQAEAEAAAARAKEEKEAAIKAEEERKSRSKEASPAASETRAGSPIGEQKAKKPRTDRIRRRKSKSNISPTTPNSPASDAPTSAS</sequence>
<protein>
    <submittedName>
        <fullName evidence="1">Mediator of RNA polymerase II transcription subunit 6</fullName>
    </submittedName>
</protein>
<reference evidence="1" key="1">
    <citation type="submission" date="2024-02" db="EMBL/GenBank/DDBJ databases">
        <title>Metagenome Assembled Genome of Zalaria obscura JY119.</title>
        <authorList>
            <person name="Vighnesh L."/>
            <person name="Jagadeeshwari U."/>
            <person name="Venkata Ramana C."/>
            <person name="Sasikala C."/>
        </authorList>
    </citation>
    <scope>NUCLEOTIDE SEQUENCE</scope>
    <source>
        <strain evidence="1">JY119</strain>
    </source>
</reference>
<dbReference type="EMBL" id="JAMKPW020000038">
    <property type="protein sequence ID" value="KAK8200735.1"/>
    <property type="molecule type" value="Genomic_DNA"/>
</dbReference>
<accession>A0ACC3S7F4</accession>
<dbReference type="Proteomes" id="UP001320706">
    <property type="component" value="Unassembled WGS sequence"/>
</dbReference>
<organism evidence="1 2">
    <name type="scientific">Zalaria obscura</name>
    <dbReference type="NCBI Taxonomy" id="2024903"/>
    <lineage>
        <taxon>Eukaryota</taxon>
        <taxon>Fungi</taxon>
        <taxon>Dikarya</taxon>
        <taxon>Ascomycota</taxon>
        <taxon>Pezizomycotina</taxon>
        <taxon>Dothideomycetes</taxon>
        <taxon>Dothideomycetidae</taxon>
        <taxon>Dothideales</taxon>
        <taxon>Zalariaceae</taxon>
        <taxon>Zalaria</taxon>
    </lineage>
</organism>
<proteinExistence type="predicted"/>
<evidence type="ECO:0000313" key="1">
    <source>
        <dbReference type="EMBL" id="KAK8200735.1"/>
    </source>
</evidence>
<keyword evidence="2" id="KW-1185">Reference proteome</keyword>